<dbReference type="InParanoid" id="K5X5K0"/>
<evidence type="ECO:0000313" key="3">
    <source>
        <dbReference type="EMBL" id="EKM58137.1"/>
    </source>
</evidence>
<gene>
    <name evidence="3" type="ORF">PHACADRAFT_139799</name>
</gene>
<dbReference type="GO" id="GO:0016491">
    <property type="term" value="F:oxidoreductase activity"/>
    <property type="evidence" value="ECO:0007669"/>
    <property type="project" value="UniProtKB-KW"/>
</dbReference>
<dbReference type="OrthoDB" id="1274115at2759"/>
<dbReference type="PANTHER" id="PTHR43976:SF16">
    <property type="entry name" value="SHORT-CHAIN DEHYDROGENASE_REDUCTASE FAMILY PROTEIN"/>
    <property type="match status" value="1"/>
</dbReference>
<dbReference type="Gene3D" id="3.40.50.720">
    <property type="entry name" value="NAD(P)-binding Rossmann-like Domain"/>
    <property type="match status" value="1"/>
</dbReference>
<keyword evidence="4" id="KW-1185">Reference proteome</keyword>
<dbReference type="AlphaFoldDB" id="K5X5K0"/>
<evidence type="ECO:0000313" key="4">
    <source>
        <dbReference type="Proteomes" id="UP000008370"/>
    </source>
</evidence>
<dbReference type="SUPFAM" id="SSF51735">
    <property type="entry name" value="NAD(P)-binding Rossmann-fold domains"/>
    <property type="match status" value="1"/>
</dbReference>
<sequence length="293" mass="32309">MVSTSASAGAKQLVWYITGTSSGFGARLVRLLLERGDKVIATARLLAQLDLPPHENLRLQQCDVTIGLAKLKEKAAEAVAFFGRVDVLVNNAGVGFKGILEEAGSEELRKQYDVNFFGQVDVTNAFLPYMRGCRSGTVILMGSRSSWFPENPTGGPYASSKAALRGTSLMGETLAVELAPFNVRVLITEPGAFRTEKMLSQPIYEGNRIADYGAVREEMKKRWKQIDGHQPNDPVKAMRVIIDVVRGEGVAEGKDWPLYLPLGPETEVAIRDKCEKITNVLNVWREVVRDTRL</sequence>
<comment type="similarity">
    <text evidence="1">Belongs to the short-chain dehydrogenases/reductases (SDR) family.</text>
</comment>
<dbReference type="Pfam" id="PF00106">
    <property type="entry name" value="adh_short"/>
    <property type="match status" value="1"/>
</dbReference>
<dbReference type="PANTHER" id="PTHR43976">
    <property type="entry name" value="SHORT CHAIN DEHYDROGENASE"/>
    <property type="match status" value="1"/>
</dbReference>
<dbReference type="EMBL" id="JH930470">
    <property type="protein sequence ID" value="EKM58137.1"/>
    <property type="molecule type" value="Genomic_DNA"/>
</dbReference>
<dbReference type="KEGG" id="pco:PHACADRAFT_139799"/>
<dbReference type="InterPro" id="IPR036291">
    <property type="entry name" value="NAD(P)-bd_dom_sf"/>
</dbReference>
<evidence type="ECO:0000256" key="2">
    <source>
        <dbReference type="ARBA" id="ARBA00023002"/>
    </source>
</evidence>
<proteinExistence type="inferred from homology"/>
<protein>
    <recommendedName>
        <fullName evidence="5">NAD(P)-binding protein</fullName>
    </recommendedName>
</protein>
<reference evidence="3 4" key="1">
    <citation type="journal article" date="2012" name="BMC Genomics">
        <title>Comparative genomics of the white-rot fungi, Phanerochaete carnosa and P. chrysosporium, to elucidate the genetic basis of the distinct wood types they colonize.</title>
        <authorList>
            <person name="Suzuki H."/>
            <person name="MacDonald J."/>
            <person name="Syed K."/>
            <person name="Salamov A."/>
            <person name="Hori C."/>
            <person name="Aerts A."/>
            <person name="Henrissat B."/>
            <person name="Wiebenga A."/>
            <person name="vanKuyk P.A."/>
            <person name="Barry K."/>
            <person name="Lindquist E."/>
            <person name="LaButti K."/>
            <person name="Lapidus A."/>
            <person name="Lucas S."/>
            <person name="Coutinho P."/>
            <person name="Gong Y."/>
            <person name="Samejima M."/>
            <person name="Mahadevan R."/>
            <person name="Abou-Zaid M."/>
            <person name="de Vries R.P."/>
            <person name="Igarashi K."/>
            <person name="Yadav J.S."/>
            <person name="Grigoriev I.V."/>
            <person name="Master E.R."/>
        </authorList>
    </citation>
    <scope>NUCLEOTIDE SEQUENCE [LARGE SCALE GENOMIC DNA]</scope>
    <source>
        <strain evidence="3 4">HHB-10118-sp</strain>
    </source>
</reference>
<name>K5X5K0_PHACS</name>
<dbReference type="RefSeq" id="XP_007393464.1">
    <property type="nucleotide sequence ID" value="XM_007393402.1"/>
</dbReference>
<dbReference type="STRING" id="650164.K5X5K0"/>
<dbReference type="InterPro" id="IPR051911">
    <property type="entry name" value="SDR_oxidoreductase"/>
</dbReference>
<dbReference type="GeneID" id="18908471"/>
<evidence type="ECO:0000256" key="1">
    <source>
        <dbReference type="ARBA" id="ARBA00006484"/>
    </source>
</evidence>
<accession>K5X5K0</accession>
<organism evidence="3 4">
    <name type="scientific">Phanerochaete carnosa (strain HHB-10118-sp)</name>
    <name type="common">White-rot fungus</name>
    <name type="synonym">Peniophora carnosa</name>
    <dbReference type="NCBI Taxonomy" id="650164"/>
    <lineage>
        <taxon>Eukaryota</taxon>
        <taxon>Fungi</taxon>
        <taxon>Dikarya</taxon>
        <taxon>Basidiomycota</taxon>
        <taxon>Agaricomycotina</taxon>
        <taxon>Agaricomycetes</taxon>
        <taxon>Polyporales</taxon>
        <taxon>Phanerochaetaceae</taxon>
        <taxon>Phanerochaete</taxon>
    </lineage>
</organism>
<dbReference type="CDD" id="cd05374">
    <property type="entry name" value="17beta-HSD-like_SDR_c"/>
    <property type="match status" value="1"/>
</dbReference>
<dbReference type="PRINTS" id="PR00081">
    <property type="entry name" value="GDHRDH"/>
</dbReference>
<dbReference type="Proteomes" id="UP000008370">
    <property type="component" value="Unassembled WGS sequence"/>
</dbReference>
<evidence type="ECO:0008006" key="5">
    <source>
        <dbReference type="Google" id="ProtNLM"/>
    </source>
</evidence>
<dbReference type="InterPro" id="IPR002347">
    <property type="entry name" value="SDR_fam"/>
</dbReference>
<keyword evidence="2" id="KW-0560">Oxidoreductase</keyword>
<dbReference type="HOGENOM" id="CLU_010194_2_9_1"/>